<accession>A0A1Y4VR61</accession>
<comment type="caution">
    <text evidence="2">The sequence shown here is derived from an EMBL/GenBank/DDBJ whole genome shotgun (WGS) entry which is preliminary data.</text>
</comment>
<dbReference type="EMBL" id="NFLW01000009">
    <property type="protein sequence ID" value="OUQ71624.1"/>
    <property type="molecule type" value="Genomic_DNA"/>
</dbReference>
<protein>
    <submittedName>
        <fullName evidence="2">DUF4925 domain-containing protein</fullName>
    </submittedName>
</protein>
<organism evidence="2 3">
    <name type="scientific">Bacteroides xylanisolvens</name>
    <dbReference type="NCBI Taxonomy" id="371601"/>
    <lineage>
        <taxon>Bacteria</taxon>
        <taxon>Pseudomonadati</taxon>
        <taxon>Bacteroidota</taxon>
        <taxon>Bacteroidia</taxon>
        <taxon>Bacteroidales</taxon>
        <taxon>Bacteroidaceae</taxon>
        <taxon>Bacteroides</taxon>
    </lineage>
</organism>
<dbReference type="AlphaFoldDB" id="A0A1Y4VR61"/>
<dbReference type="Pfam" id="PF16272">
    <property type="entry name" value="DUF4925"/>
    <property type="match status" value="1"/>
</dbReference>
<feature type="transmembrane region" description="Helical" evidence="1">
    <location>
        <begin position="45"/>
        <end position="61"/>
    </location>
</feature>
<keyword evidence="1" id="KW-0472">Membrane</keyword>
<evidence type="ECO:0000313" key="2">
    <source>
        <dbReference type="EMBL" id="OUQ71624.1"/>
    </source>
</evidence>
<name>A0A1Y4VR61_9BACE</name>
<sequence length="369" mass="40728">MKYRPCGYLKIIVILQPFKYYYLCDGNITQMCLLIKSRIEMRKNLFYYLFTVLCTATLFISCSDDEDTPNPVNPLVGVYSLSDYETADFVVAEGDDPIKNFPKAGPLYAKWDAKKEDPFTVAASGMFRMMGATMLPQVLNTIEMSEDGNIIASYVDKPTLQGTDKLMNWAMAGLMGGMFPEKSEITSLAATSGFVNSPAGLATWSESNGKVVVKLNITNILGAALGGQDASSLETIINQVLTGEPAVLKELLKSLFQIDLANVTDASIRQLQGWALNGIPMNKKEENGKTYLYLDKSAFDTFMTLRDTGEKDDYGAPIMKNDLLYVWEALVSANLIPAEAAQAVILIQIISGYWSETKTFDIGLDLMKQ</sequence>
<evidence type="ECO:0000256" key="1">
    <source>
        <dbReference type="SAM" id="Phobius"/>
    </source>
</evidence>
<proteinExistence type="predicted"/>
<reference evidence="3" key="1">
    <citation type="submission" date="2017-04" db="EMBL/GenBank/DDBJ databases">
        <title>Function of individual gut microbiota members based on whole genome sequencing of pure cultures obtained from chicken caecum.</title>
        <authorList>
            <person name="Medvecky M."/>
            <person name="Cejkova D."/>
            <person name="Polansky O."/>
            <person name="Karasova D."/>
            <person name="Kubasova T."/>
            <person name="Cizek A."/>
            <person name="Rychlik I."/>
        </authorList>
    </citation>
    <scope>NUCLEOTIDE SEQUENCE [LARGE SCALE GENOMIC DNA]</scope>
    <source>
        <strain evidence="3">An109</strain>
    </source>
</reference>
<dbReference type="Proteomes" id="UP000196036">
    <property type="component" value="Unassembled WGS sequence"/>
</dbReference>
<gene>
    <name evidence="2" type="ORF">B5E52_06635</name>
</gene>
<keyword evidence="1" id="KW-1133">Transmembrane helix</keyword>
<dbReference type="InterPro" id="IPR032573">
    <property type="entry name" value="DUF4925"/>
</dbReference>
<keyword evidence="1" id="KW-0812">Transmembrane</keyword>
<evidence type="ECO:0000313" key="3">
    <source>
        <dbReference type="Proteomes" id="UP000196036"/>
    </source>
</evidence>